<evidence type="ECO:0000256" key="13">
    <source>
        <dbReference type="SAM" id="Phobius"/>
    </source>
</evidence>
<evidence type="ECO:0000256" key="6">
    <source>
        <dbReference type="ARBA" id="ARBA00022538"/>
    </source>
</evidence>
<dbReference type="RefSeq" id="WP_117822240.1">
    <property type="nucleotide sequence ID" value="NZ_JACOOX010000002.1"/>
</dbReference>
<dbReference type="GO" id="GO:0005886">
    <property type="term" value="C:plasma membrane"/>
    <property type="evidence" value="ECO:0007669"/>
    <property type="project" value="UniProtKB-SubCell"/>
</dbReference>
<feature type="binding site" evidence="12">
    <location>
        <position position="110"/>
    </location>
    <ligand>
        <name>K(+)</name>
        <dbReference type="ChEBI" id="CHEBI:29103"/>
    </ligand>
</feature>
<evidence type="ECO:0000256" key="8">
    <source>
        <dbReference type="ARBA" id="ARBA00022958"/>
    </source>
</evidence>
<evidence type="ECO:0000313" key="14">
    <source>
        <dbReference type="EMBL" id="MBC5662145.1"/>
    </source>
</evidence>
<dbReference type="Pfam" id="PF02386">
    <property type="entry name" value="TrkH"/>
    <property type="match status" value="1"/>
</dbReference>
<feature type="transmembrane region" description="Helical" evidence="13">
    <location>
        <begin position="233"/>
        <end position="257"/>
    </location>
</feature>
<evidence type="ECO:0000256" key="10">
    <source>
        <dbReference type="ARBA" id="ARBA00023065"/>
    </source>
</evidence>
<evidence type="ECO:0000256" key="2">
    <source>
        <dbReference type="ARBA" id="ARBA00009137"/>
    </source>
</evidence>
<dbReference type="EMBL" id="JACOOX010000002">
    <property type="protein sequence ID" value="MBC5662145.1"/>
    <property type="molecule type" value="Genomic_DNA"/>
</dbReference>
<evidence type="ECO:0000256" key="5">
    <source>
        <dbReference type="ARBA" id="ARBA00022519"/>
    </source>
</evidence>
<feature type="transmembrane region" description="Helical" evidence="13">
    <location>
        <begin position="68"/>
        <end position="87"/>
    </location>
</feature>
<feature type="transmembrane region" description="Helical" evidence="13">
    <location>
        <begin position="458"/>
        <end position="476"/>
    </location>
</feature>
<evidence type="ECO:0000256" key="1">
    <source>
        <dbReference type="ARBA" id="ARBA00004429"/>
    </source>
</evidence>
<feature type="binding site" evidence="12">
    <location>
        <position position="428"/>
    </location>
    <ligand>
        <name>K(+)</name>
        <dbReference type="ChEBI" id="CHEBI:29103"/>
    </ligand>
</feature>
<feature type="transmembrane region" description="Helical" evidence="13">
    <location>
        <begin position="269"/>
        <end position="288"/>
    </location>
</feature>
<sequence length="486" mass="53566">MNRSMILYVVGHVVMLEGVMLLLPCLVSLIYQESEGIDYLVMAVICMLLGAIIVKHKPKVNVFYLKEGCIATALSWIALSIFGALPMCISGDIPSFTDALFETISGFTTTGASILNDVEALSRTTLFWRSFTHWIGGMGVLVFLLAVLPLSGGSNINLMKAESPGPSVGKLVPKIKYTARILYVIYIVLTAIEIILLIAGKMPVFHAFCTGFGTAGTGGFGTKNDSFASFSPYLQWVVTIFMILFGVNFNAYYLILFGNIKKALKMDEVRTYFLIIVAAIAVLVLNLIHTMDGFWTVLRHASFQVASIITTTGFSSVDFDLWNQTCRTILVILMFIGACAGSTGGGIKVSRFIIVVKSVIKELNSYLHPKSIKKIKMDGKPVEHEVVRAVNVYFITFIILFTTSVLLISFEGKDMTSNFTAVAATINNIGPGLELVGPTKNFNVYGTFSKYVLMFDMLAGRLELFPLLLLFYPPAWKELLAVRRRK</sequence>
<feature type="binding site" evidence="12">
    <location>
        <position position="218"/>
    </location>
    <ligand>
        <name>K(+)</name>
        <dbReference type="ChEBI" id="CHEBI:29103"/>
    </ligand>
</feature>
<feature type="binding site" evidence="12">
    <location>
        <position position="109"/>
    </location>
    <ligand>
        <name>K(+)</name>
        <dbReference type="ChEBI" id="CHEBI:29103"/>
    </ligand>
</feature>
<evidence type="ECO:0000256" key="12">
    <source>
        <dbReference type="PIRSR" id="PIRSR006247-1"/>
    </source>
</evidence>
<keyword evidence="5" id="KW-0997">Cell inner membrane</keyword>
<keyword evidence="12" id="KW-0479">Metal-binding</keyword>
<comment type="subcellular location">
    <subcellularLocation>
        <location evidence="1">Cell inner membrane</location>
        <topology evidence="1">Multi-pass membrane protein</topology>
    </subcellularLocation>
</comment>
<keyword evidence="6" id="KW-0633">Potassium transport</keyword>
<keyword evidence="7 13" id="KW-0812">Transmembrane</keyword>
<evidence type="ECO:0000256" key="3">
    <source>
        <dbReference type="ARBA" id="ARBA00022448"/>
    </source>
</evidence>
<dbReference type="PIRSF" id="PIRSF006247">
    <property type="entry name" value="TrkH"/>
    <property type="match status" value="1"/>
</dbReference>
<dbReference type="InterPro" id="IPR003445">
    <property type="entry name" value="Cat_transpt"/>
</dbReference>
<evidence type="ECO:0000256" key="11">
    <source>
        <dbReference type="ARBA" id="ARBA00023136"/>
    </source>
</evidence>
<organism evidence="14 15">
    <name type="scientific">Coprococcus hominis</name>
    <name type="common">ex Liu et al. 2022</name>
    <dbReference type="NCBI Taxonomy" id="2763039"/>
    <lineage>
        <taxon>Bacteria</taxon>
        <taxon>Bacillati</taxon>
        <taxon>Bacillota</taxon>
        <taxon>Clostridia</taxon>
        <taxon>Lachnospirales</taxon>
        <taxon>Lachnospiraceae</taxon>
        <taxon>Coprococcus</taxon>
    </lineage>
</organism>
<dbReference type="Proteomes" id="UP000615234">
    <property type="component" value="Unassembled WGS sequence"/>
</dbReference>
<evidence type="ECO:0000256" key="4">
    <source>
        <dbReference type="ARBA" id="ARBA00022475"/>
    </source>
</evidence>
<dbReference type="GO" id="GO:0046872">
    <property type="term" value="F:metal ion binding"/>
    <property type="evidence" value="ECO:0007669"/>
    <property type="project" value="UniProtKB-KW"/>
</dbReference>
<proteinExistence type="inferred from homology"/>
<keyword evidence="8 12" id="KW-0630">Potassium</keyword>
<evidence type="ECO:0000256" key="9">
    <source>
        <dbReference type="ARBA" id="ARBA00022989"/>
    </source>
</evidence>
<dbReference type="PANTHER" id="PTHR32024">
    <property type="entry name" value="TRK SYSTEM POTASSIUM UPTAKE PROTEIN TRKG-RELATED"/>
    <property type="match status" value="1"/>
</dbReference>
<dbReference type="GO" id="GO:0015379">
    <property type="term" value="F:potassium:chloride symporter activity"/>
    <property type="evidence" value="ECO:0007669"/>
    <property type="project" value="InterPro"/>
</dbReference>
<feature type="transmembrane region" description="Helical" evidence="13">
    <location>
        <begin position="131"/>
        <end position="150"/>
    </location>
</feature>
<keyword evidence="15" id="KW-1185">Reference proteome</keyword>
<protein>
    <submittedName>
        <fullName evidence="14">TrkH family potassium uptake protein</fullName>
    </submittedName>
</protein>
<name>A0A8I0AHH6_9FIRM</name>
<comment type="caution">
    <text evidence="14">The sequence shown here is derived from an EMBL/GenBank/DDBJ whole genome shotgun (WGS) entry which is preliminary data.</text>
</comment>
<dbReference type="InterPro" id="IPR004772">
    <property type="entry name" value="TrkH"/>
</dbReference>
<feature type="transmembrane region" description="Helical" evidence="13">
    <location>
        <begin position="390"/>
        <end position="410"/>
    </location>
</feature>
<keyword evidence="10" id="KW-0406">Ion transport</keyword>
<dbReference type="AlphaFoldDB" id="A0A8I0AHH6"/>
<feature type="transmembrane region" description="Helical" evidence="13">
    <location>
        <begin position="37"/>
        <end position="56"/>
    </location>
</feature>
<evidence type="ECO:0000313" key="15">
    <source>
        <dbReference type="Proteomes" id="UP000615234"/>
    </source>
</evidence>
<reference evidence="14 15" key="1">
    <citation type="submission" date="2020-08" db="EMBL/GenBank/DDBJ databases">
        <title>Genome public.</title>
        <authorList>
            <person name="Liu C."/>
            <person name="Sun Q."/>
        </authorList>
    </citation>
    <scope>NUCLEOTIDE SEQUENCE [LARGE SCALE GENOMIC DNA]</scope>
    <source>
        <strain evidence="14 15">NSJ-10</strain>
    </source>
</reference>
<keyword evidence="11 13" id="KW-0472">Membrane</keyword>
<feature type="binding site" evidence="12">
    <location>
        <position position="312"/>
    </location>
    <ligand>
        <name>K(+)</name>
        <dbReference type="ChEBI" id="CHEBI:29103"/>
    </ligand>
</feature>
<feature type="transmembrane region" description="Helical" evidence="13">
    <location>
        <begin position="328"/>
        <end position="347"/>
    </location>
</feature>
<dbReference type="PANTHER" id="PTHR32024:SF2">
    <property type="entry name" value="TRK SYSTEM POTASSIUM UPTAKE PROTEIN TRKG-RELATED"/>
    <property type="match status" value="1"/>
</dbReference>
<gene>
    <name evidence="14" type="ORF">H8S09_04435</name>
</gene>
<evidence type="ECO:0000256" key="7">
    <source>
        <dbReference type="ARBA" id="ARBA00022692"/>
    </source>
</evidence>
<keyword evidence="3" id="KW-0813">Transport</keyword>
<feature type="binding site" evidence="12">
    <location>
        <position position="311"/>
    </location>
    <ligand>
        <name>K(+)</name>
        <dbReference type="ChEBI" id="CHEBI:29103"/>
    </ligand>
</feature>
<accession>A0A8I0AHH6</accession>
<keyword evidence="9 13" id="KW-1133">Transmembrane helix</keyword>
<comment type="similarity">
    <text evidence="2">Belongs to the TrkH potassium transport family.</text>
</comment>
<feature type="transmembrane region" description="Helical" evidence="13">
    <location>
        <begin position="181"/>
        <end position="200"/>
    </location>
</feature>
<feature type="transmembrane region" description="Helical" evidence="13">
    <location>
        <begin position="7"/>
        <end position="31"/>
    </location>
</feature>
<keyword evidence="4" id="KW-1003">Cell membrane</keyword>